<proteinExistence type="predicted"/>
<keyword evidence="3" id="KW-1185">Reference proteome</keyword>
<sequence>MSPTFIFPTLFLLASLAACQLQPPFLGASQPCYETEQDGVQGWCEHKGCCAGGNFVSGLCPNYPDQVGCCYSSNECGAECTETCTDDGHQDLACELLAKYEAGQLFLKPDHFSPNGNDPYDGASPLSEIRDTCYGRQAKRSAYGTAPGGCVCLQKALLQTMLDYSTQYFDTTGLALQINSMAGSSHSSSNSWHYEGNTMDVACSTPLYHCDEVLDFCRSRDAIELCFPGSSCGSHETWVHCAMPMDEGA</sequence>
<dbReference type="OrthoDB" id="6328783at2759"/>
<dbReference type="Proteomes" id="UP000318571">
    <property type="component" value="Chromosome 7"/>
</dbReference>
<evidence type="ECO:0000256" key="1">
    <source>
        <dbReference type="SAM" id="SignalP"/>
    </source>
</evidence>
<dbReference type="AlphaFoldDB" id="A0A553P2P1"/>
<name>A0A553P2P1_TIGCA</name>
<protein>
    <recommendedName>
        <fullName evidence="4">Peptidase M15A C-terminal domain-containing protein</fullName>
    </recommendedName>
</protein>
<comment type="caution">
    <text evidence="2">The sequence shown here is derived from an EMBL/GenBank/DDBJ whole genome shotgun (WGS) entry which is preliminary data.</text>
</comment>
<keyword evidence="1" id="KW-0732">Signal</keyword>
<evidence type="ECO:0000313" key="2">
    <source>
        <dbReference type="EMBL" id="TRY71949.1"/>
    </source>
</evidence>
<evidence type="ECO:0008006" key="4">
    <source>
        <dbReference type="Google" id="ProtNLM"/>
    </source>
</evidence>
<reference evidence="2 3" key="1">
    <citation type="journal article" date="2018" name="Nat. Ecol. Evol.">
        <title>Genomic signatures of mitonuclear coevolution across populations of Tigriopus californicus.</title>
        <authorList>
            <person name="Barreto F.S."/>
            <person name="Watson E.T."/>
            <person name="Lima T.G."/>
            <person name="Willett C.S."/>
            <person name="Edmands S."/>
            <person name="Li W."/>
            <person name="Burton R.S."/>
        </authorList>
    </citation>
    <scope>NUCLEOTIDE SEQUENCE [LARGE SCALE GENOMIC DNA]</scope>
    <source>
        <strain evidence="2 3">San Diego</strain>
    </source>
</reference>
<accession>A0A553P2P1</accession>
<feature type="chain" id="PRO_5021764179" description="Peptidase M15A C-terminal domain-containing protein" evidence="1">
    <location>
        <begin position="20"/>
        <end position="249"/>
    </location>
</feature>
<evidence type="ECO:0000313" key="3">
    <source>
        <dbReference type="Proteomes" id="UP000318571"/>
    </source>
</evidence>
<organism evidence="2 3">
    <name type="scientific">Tigriopus californicus</name>
    <name type="common">Marine copepod</name>
    <dbReference type="NCBI Taxonomy" id="6832"/>
    <lineage>
        <taxon>Eukaryota</taxon>
        <taxon>Metazoa</taxon>
        <taxon>Ecdysozoa</taxon>
        <taxon>Arthropoda</taxon>
        <taxon>Crustacea</taxon>
        <taxon>Multicrustacea</taxon>
        <taxon>Hexanauplia</taxon>
        <taxon>Copepoda</taxon>
        <taxon>Harpacticoida</taxon>
        <taxon>Harpacticidae</taxon>
        <taxon>Tigriopus</taxon>
    </lineage>
</organism>
<dbReference type="EMBL" id="VCGU01000008">
    <property type="protein sequence ID" value="TRY71949.1"/>
    <property type="molecule type" value="Genomic_DNA"/>
</dbReference>
<dbReference type="OMA" id="HETWVHC"/>
<gene>
    <name evidence="2" type="ORF">TCAL_03932</name>
</gene>
<feature type="signal peptide" evidence="1">
    <location>
        <begin position="1"/>
        <end position="19"/>
    </location>
</feature>